<dbReference type="Gene3D" id="3.40.50.300">
    <property type="entry name" value="P-loop containing nucleotide triphosphate hydrolases"/>
    <property type="match status" value="1"/>
</dbReference>
<evidence type="ECO:0000313" key="4">
    <source>
        <dbReference type="EMBL" id="MCF2869783.1"/>
    </source>
</evidence>
<dbReference type="PANTHER" id="PTHR30486:SF15">
    <property type="entry name" value="TYPE II_IV SECRETION SYSTEM ATPASE"/>
    <property type="match status" value="1"/>
</dbReference>
<dbReference type="PANTHER" id="PTHR30486">
    <property type="entry name" value="TWITCHING MOTILITY PROTEIN PILT"/>
    <property type="match status" value="1"/>
</dbReference>
<dbReference type="Gene3D" id="3.30.450.380">
    <property type="match status" value="1"/>
</dbReference>
<gene>
    <name evidence="4" type="ORF">L0664_01770</name>
</gene>
<evidence type="ECO:0000259" key="3">
    <source>
        <dbReference type="Pfam" id="PF00437"/>
    </source>
</evidence>
<dbReference type="InterPro" id="IPR050921">
    <property type="entry name" value="T4SS_GSP_E_ATPase"/>
</dbReference>
<protein>
    <submittedName>
        <fullName evidence="4">CpaF family protein</fullName>
    </submittedName>
</protein>
<dbReference type="RefSeq" id="WP_235223909.1">
    <property type="nucleotide sequence ID" value="NZ_JAKGAQ010000001.1"/>
</dbReference>
<feature type="region of interest" description="Disordered" evidence="2">
    <location>
        <begin position="1"/>
        <end position="48"/>
    </location>
</feature>
<comment type="caution">
    <text evidence="4">The sequence shown here is derived from an EMBL/GenBank/DDBJ whole genome shotgun (WGS) entry which is preliminary data.</text>
</comment>
<reference evidence="4 5" key="1">
    <citation type="submission" date="2022-01" db="EMBL/GenBank/DDBJ databases">
        <title>Octadecabacter sp. nov., isolated from a marine alga.</title>
        <authorList>
            <person name="Jin M.S."/>
            <person name="Kim H.M."/>
            <person name="Han D.M."/>
            <person name="Jung J.J."/>
            <person name="Jeon C.O."/>
        </authorList>
    </citation>
    <scope>NUCLEOTIDE SEQUENCE [LARGE SCALE GENOMIC DNA]</scope>
    <source>
        <strain evidence="4 5">G9-8</strain>
    </source>
</reference>
<name>A0ABS9CRB9_9RHOB</name>
<proteinExistence type="inferred from homology"/>
<organism evidence="4 5">
    <name type="scientific">Octadecabacter dasysiphoniae</name>
    <dbReference type="NCBI Taxonomy" id="2909341"/>
    <lineage>
        <taxon>Bacteria</taxon>
        <taxon>Pseudomonadati</taxon>
        <taxon>Pseudomonadota</taxon>
        <taxon>Alphaproteobacteria</taxon>
        <taxon>Rhodobacterales</taxon>
        <taxon>Roseobacteraceae</taxon>
        <taxon>Octadecabacter</taxon>
    </lineage>
</organism>
<dbReference type="Pfam" id="PF00437">
    <property type="entry name" value="T2SSE"/>
    <property type="match status" value="1"/>
</dbReference>
<dbReference type="EMBL" id="JAKGAQ010000001">
    <property type="protein sequence ID" value="MCF2869783.1"/>
    <property type="molecule type" value="Genomic_DNA"/>
</dbReference>
<comment type="similarity">
    <text evidence="1">Belongs to the GSP E family.</text>
</comment>
<evidence type="ECO:0000256" key="2">
    <source>
        <dbReference type="SAM" id="MobiDB-lite"/>
    </source>
</evidence>
<dbReference type="SUPFAM" id="SSF52540">
    <property type="entry name" value="P-loop containing nucleoside triphosphate hydrolases"/>
    <property type="match status" value="1"/>
</dbReference>
<evidence type="ECO:0000313" key="5">
    <source>
        <dbReference type="Proteomes" id="UP001200557"/>
    </source>
</evidence>
<dbReference type="Proteomes" id="UP001200557">
    <property type="component" value="Unassembled WGS sequence"/>
</dbReference>
<evidence type="ECO:0000256" key="1">
    <source>
        <dbReference type="ARBA" id="ARBA00006611"/>
    </source>
</evidence>
<dbReference type="InterPro" id="IPR001482">
    <property type="entry name" value="T2SS/T4SS_dom"/>
</dbReference>
<accession>A0ABS9CRB9</accession>
<sequence length="482" mass="53192">MFSKYKKGAAQAPKPEAGTDNVTQMPVAPAEAPEAPRKSMMKQNAVKATVVPADKEKKRKERLGEIKLELHKALLDNLNLAALENATEQDLRNEIQSIAQESLDEMGVVLNREERQTLNKELFFEVKGLGPLETLLQDESVNDILVNGPQQIFVERDGKLQLTDVTFKDEKHLLRIIDKIVSAVGRRVDESNPYVDARLADGSRFNAMVPPVAVDGSLVSIRKFKKDKLGIDDLVKFGAFTEEMAAYLQAAVSTRLNVIVSGGTGSGKTTTLNALSSFIDNDERILTIEDTAELQLQQTHVGRMESRPPNVEGKGEVSPRDCLKNALRMRPDRIIVGETRGEEVIDMLQAMNTGHDGSMTTIHANSARDGVSRLENMIAMAGIEMPLKAVRSQISSAVNLIVQASRLQDGSRRMTSITEITGMEGDVISMQEVFRYQRVGLTPDNKIIGHFTATGVRSHFSDRFKLWGYDLPPAIFEPVAAQ</sequence>
<dbReference type="InterPro" id="IPR027417">
    <property type="entry name" value="P-loop_NTPase"/>
</dbReference>
<keyword evidence="5" id="KW-1185">Reference proteome</keyword>
<dbReference type="CDD" id="cd01130">
    <property type="entry name" value="VirB11-like_ATPase"/>
    <property type="match status" value="1"/>
</dbReference>
<feature type="domain" description="Bacterial type II secretion system protein E" evidence="3">
    <location>
        <begin position="127"/>
        <end position="403"/>
    </location>
</feature>